<dbReference type="RefSeq" id="XP_027619270.1">
    <property type="nucleotide sequence ID" value="XM_027763469.1"/>
</dbReference>
<feature type="compositionally biased region" description="Basic and acidic residues" evidence="1">
    <location>
        <begin position="134"/>
        <end position="145"/>
    </location>
</feature>
<evidence type="ECO:0000256" key="1">
    <source>
        <dbReference type="SAM" id="MobiDB-lite"/>
    </source>
</evidence>
<reference evidence="2 3" key="1">
    <citation type="journal article" date="2018" name="Sci. Rep.">
        <title>Genome sequence of the cauliflower mushroom Sparassis crispa (Hanabiratake) and its association with beneficial usage.</title>
        <authorList>
            <person name="Kiyama R."/>
            <person name="Furutani Y."/>
            <person name="Kawaguchi K."/>
            <person name="Nakanishi T."/>
        </authorList>
    </citation>
    <scope>NUCLEOTIDE SEQUENCE [LARGE SCALE GENOMIC DNA]</scope>
</reference>
<dbReference type="OrthoDB" id="2800649at2759"/>
<gene>
    <name evidence="2" type="ORF">SCP_1301720</name>
</gene>
<protein>
    <submittedName>
        <fullName evidence="2">Uncharacterized protein</fullName>
    </submittedName>
</protein>
<feature type="compositionally biased region" description="Polar residues" evidence="1">
    <location>
        <begin position="1"/>
        <end position="12"/>
    </location>
</feature>
<feature type="compositionally biased region" description="Basic and acidic residues" evidence="1">
    <location>
        <begin position="20"/>
        <end position="118"/>
    </location>
</feature>
<dbReference type="InParanoid" id="A0A401H1P1"/>
<comment type="caution">
    <text evidence="2">The sequence shown here is derived from an EMBL/GenBank/DDBJ whole genome shotgun (WGS) entry which is preliminary data.</text>
</comment>
<sequence>MPRTTRSSNAMKQPQGIEVPQRRSAADVQATREQEKQVKAEEKERQKLQREAAKEQQRLEREAAKEKQRLEREAAKEELVRQKVAVKEKQVREREAVKKEQARARLAAKEKQAEEKAAKAQKSHKKPSSEVDDEGSKISESDDKGSLLTDLESGVSENDRPKKKAKKANFKMRTMIKDIRQQPARPAAAEPSDDSSRSEGDDDKTPVKQEVSRGRRRTDLPASGERISSQKNSEPTTGTVKNWATNLSTWGTQPKALSHARSSTSAVARSKPPISFEKELSHSPEPKSKHELNAINLHGYLGNEDEGIERFAALSSPIKGPGNRVTNNDLVKMKDTNADVIELSDEPTPKPRRMRTTQTSMVKIEDVDSDAQRLVKKEKVTKGKARALVEAMVVDSDGEELKHDLKPKIKVAAPESKTSKPNFTNADLPHGAVSGNRWRGTFIPTFARYVGSLEDPWNFDDAEIVRVLQLIWDTVYQSPEVKYTVKKDGPVFSLADQRMSEYRAGFGSSALTHVENFFKQMEDLKCSPHERQIFATTVLTNNCFAFEDTIKLTGLFRSPPILETLAWHYTYIKNAINVPGLYEDDQNIGIVGAVGLSAAAVERILILWMTGDILLHDDGPPTIPLKLNPSTGKKSNYSTNFGDATYGSQTRAYAVSAQNLPVKRMAKLVRLARNIANSTPNPHVVSIASEETSSNNRANLVDAGSDSD</sequence>
<dbReference type="GeneID" id="38785274"/>
<dbReference type="Proteomes" id="UP000287166">
    <property type="component" value="Unassembled WGS sequence"/>
</dbReference>
<feature type="compositionally biased region" description="Basic and acidic residues" evidence="1">
    <location>
        <begin position="194"/>
        <end position="219"/>
    </location>
</feature>
<dbReference type="AlphaFoldDB" id="A0A401H1P1"/>
<evidence type="ECO:0000313" key="2">
    <source>
        <dbReference type="EMBL" id="GBE88357.1"/>
    </source>
</evidence>
<keyword evidence="3" id="KW-1185">Reference proteome</keyword>
<feature type="compositionally biased region" description="Polar residues" evidence="1">
    <location>
        <begin position="226"/>
        <end position="241"/>
    </location>
</feature>
<feature type="region of interest" description="Disordered" evidence="1">
    <location>
        <begin position="254"/>
        <end position="287"/>
    </location>
</feature>
<feature type="region of interest" description="Disordered" evidence="1">
    <location>
        <begin position="1"/>
        <end position="241"/>
    </location>
</feature>
<accession>A0A401H1P1</accession>
<name>A0A401H1P1_9APHY</name>
<evidence type="ECO:0000313" key="3">
    <source>
        <dbReference type="Proteomes" id="UP000287166"/>
    </source>
</evidence>
<proteinExistence type="predicted"/>
<organism evidence="2 3">
    <name type="scientific">Sparassis crispa</name>
    <dbReference type="NCBI Taxonomy" id="139825"/>
    <lineage>
        <taxon>Eukaryota</taxon>
        <taxon>Fungi</taxon>
        <taxon>Dikarya</taxon>
        <taxon>Basidiomycota</taxon>
        <taxon>Agaricomycotina</taxon>
        <taxon>Agaricomycetes</taxon>
        <taxon>Polyporales</taxon>
        <taxon>Sparassidaceae</taxon>
        <taxon>Sparassis</taxon>
    </lineage>
</organism>
<feature type="compositionally biased region" description="Basic and acidic residues" evidence="1">
    <location>
        <begin position="276"/>
        <end position="287"/>
    </location>
</feature>
<dbReference type="STRING" id="139825.A0A401H1P1"/>
<feature type="compositionally biased region" description="Basic residues" evidence="1">
    <location>
        <begin position="161"/>
        <end position="170"/>
    </location>
</feature>
<dbReference type="EMBL" id="BFAD01000013">
    <property type="protein sequence ID" value="GBE88357.1"/>
    <property type="molecule type" value="Genomic_DNA"/>
</dbReference>